<reference evidence="1 2" key="1">
    <citation type="journal article" date="2022" name="New Phytol.">
        <title>Ecological generalism drives hyperdiversity of secondary metabolite gene clusters in xylarialean endophytes.</title>
        <authorList>
            <person name="Franco M.E.E."/>
            <person name="Wisecaver J.H."/>
            <person name="Arnold A.E."/>
            <person name="Ju Y.M."/>
            <person name="Slot J.C."/>
            <person name="Ahrendt S."/>
            <person name="Moore L.P."/>
            <person name="Eastman K.E."/>
            <person name="Scott K."/>
            <person name="Konkel Z."/>
            <person name="Mondo S.J."/>
            <person name="Kuo A."/>
            <person name="Hayes R.D."/>
            <person name="Haridas S."/>
            <person name="Andreopoulos B."/>
            <person name="Riley R."/>
            <person name="LaButti K."/>
            <person name="Pangilinan J."/>
            <person name="Lipzen A."/>
            <person name="Amirebrahimi M."/>
            <person name="Yan J."/>
            <person name="Adam C."/>
            <person name="Keymanesh K."/>
            <person name="Ng V."/>
            <person name="Louie K."/>
            <person name="Northen T."/>
            <person name="Drula E."/>
            <person name="Henrissat B."/>
            <person name="Hsieh H.M."/>
            <person name="Youens-Clark K."/>
            <person name="Lutzoni F."/>
            <person name="Miadlikowska J."/>
            <person name="Eastwood D.C."/>
            <person name="Hamelin R.C."/>
            <person name="Grigoriev I.V."/>
            <person name="U'Ren J.M."/>
        </authorList>
    </citation>
    <scope>NUCLEOTIDE SEQUENCE [LARGE SCALE GENOMIC DNA]</scope>
    <source>
        <strain evidence="1 2">ER1909</strain>
    </source>
</reference>
<gene>
    <name evidence="1" type="ORF">F4821DRAFT_9418</name>
</gene>
<name>A0ACC0DDW7_9PEZI</name>
<keyword evidence="2" id="KW-1185">Reference proteome</keyword>
<protein>
    <submittedName>
        <fullName evidence="1">Uncharacterized protein</fullName>
    </submittedName>
</protein>
<sequence>MPITDHWLWEMNLTAATHLFVVPPFMPALFLTAKAAVVALHMLARLRGSRAGRNGIESIHFDSYFPLSFQVSSDPAIKCRGDPRQILLAVSITFTVSLSLFTSSPSLQFAITFTAIFAHVGLVSDPPSAAFHNTSVLPDHVSLLVERFLPAAFIAFVLYRTCITRALQGLQAQFEKTIFWLGGFWVGALSNYTFD</sequence>
<organism evidence="1 2">
    <name type="scientific">Hypoxylon rubiginosum</name>
    <dbReference type="NCBI Taxonomy" id="110542"/>
    <lineage>
        <taxon>Eukaryota</taxon>
        <taxon>Fungi</taxon>
        <taxon>Dikarya</taxon>
        <taxon>Ascomycota</taxon>
        <taxon>Pezizomycotina</taxon>
        <taxon>Sordariomycetes</taxon>
        <taxon>Xylariomycetidae</taxon>
        <taxon>Xylariales</taxon>
        <taxon>Hypoxylaceae</taxon>
        <taxon>Hypoxylon</taxon>
    </lineage>
</organism>
<comment type="caution">
    <text evidence="1">The sequence shown here is derived from an EMBL/GenBank/DDBJ whole genome shotgun (WGS) entry which is preliminary data.</text>
</comment>
<evidence type="ECO:0000313" key="2">
    <source>
        <dbReference type="Proteomes" id="UP001497680"/>
    </source>
</evidence>
<proteinExistence type="predicted"/>
<accession>A0ACC0DDW7</accession>
<dbReference type="EMBL" id="MU394289">
    <property type="protein sequence ID" value="KAI6090732.1"/>
    <property type="molecule type" value="Genomic_DNA"/>
</dbReference>
<dbReference type="Proteomes" id="UP001497680">
    <property type="component" value="Unassembled WGS sequence"/>
</dbReference>
<evidence type="ECO:0000313" key="1">
    <source>
        <dbReference type="EMBL" id="KAI6090732.1"/>
    </source>
</evidence>